<evidence type="ECO:0000259" key="5">
    <source>
        <dbReference type="Pfam" id="PF00296"/>
    </source>
</evidence>
<dbReference type="GO" id="GO:0046306">
    <property type="term" value="P:alkanesulfonate catabolic process"/>
    <property type="evidence" value="ECO:0007669"/>
    <property type="project" value="TreeGrafter"/>
</dbReference>
<gene>
    <name evidence="6" type="ORF">FBZ93_111227</name>
</gene>
<dbReference type="InterPro" id="IPR036661">
    <property type="entry name" value="Luciferase-like_sf"/>
</dbReference>
<sequence>MAIRFGYWMPLGSGGFVISNVPQRTDWTLDYNASLAREAEELGFEYGLAPARFIASHGWELQQEAITCTAVLSAQTKRLKLISAIHTGFWHPAMIAKVGATIDVYSKGRFAINILTGWFKDEFRAFGEPWLEHDERYRRSEEFIQVLKGLWTQDRFTFKGDFYSINDAWLKPRPISQPHPEIFQGGNSKAARRMAAKYSDWYFLNGTTVEGAKQQIDEVRALAKAEGRTVKFGLNGFIIQRPTEREALEQLEAIVAGADPEIVQAFAEQVKQAGASTADKIGMWADSSHANLVQPNDGFKTRLFGPPELIAERIRAYEAIGVDMILCAFLNFTDELPAFGREVIPLLNTTKVDRAHAPEPA</sequence>
<dbReference type="InterPro" id="IPR011251">
    <property type="entry name" value="Luciferase-like_dom"/>
</dbReference>
<dbReference type="Pfam" id="PF00296">
    <property type="entry name" value="Bac_luciferase"/>
    <property type="match status" value="1"/>
</dbReference>
<keyword evidence="1" id="KW-0285">Flavoprotein</keyword>
<keyword evidence="4 6" id="KW-0503">Monooxygenase</keyword>
<evidence type="ECO:0000256" key="2">
    <source>
        <dbReference type="ARBA" id="ARBA00022643"/>
    </source>
</evidence>
<evidence type="ECO:0000313" key="7">
    <source>
        <dbReference type="Proteomes" id="UP000321304"/>
    </source>
</evidence>
<comment type="caution">
    <text evidence="6">The sequence shown here is derived from an EMBL/GenBank/DDBJ whole genome shotgun (WGS) entry which is preliminary data.</text>
</comment>
<dbReference type="Gene3D" id="3.20.20.30">
    <property type="entry name" value="Luciferase-like domain"/>
    <property type="match status" value="1"/>
</dbReference>
<accession>A0A560LC98</accession>
<feature type="domain" description="Luciferase-like" evidence="5">
    <location>
        <begin position="5"/>
        <end position="323"/>
    </location>
</feature>
<keyword evidence="3" id="KW-0560">Oxidoreductase</keyword>
<proteinExistence type="predicted"/>
<name>A0A560LC98_9BRAD</name>
<dbReference type="AlphaFoldDB" id="A0A560LC98"/>
<dbReference type="Proteomes" id="UP000321304">
    <property type="component" value="Unassembled WGS sequence"/>
</dbReference>
<keyword evidence="7" id="KW-1185">Reference proteome</keyword>
<evidence type="ECO:0000313" key="6">
    <source>
        <dbReference type="EMBL" id="TWB93188.1"/>
    </source>
</evidence>
<keyword evidence="2" id="KW-0288">FMN</keyword>
<dbReference type="SUPFAM" id="SSF51679">
    <property type="entry name" value="Bacterial luciferase-like"/>
    <property type="match status" value="1"/>
</dbReference>
<evidence type="ECO:0000256" key="3">
    <source>
        <dbReference type="ARBA" id="ARBA00023002"/>
    </source>
</evidence>
<organism evidence="6 7">
    <name type="scientific">Bradyrhizobium macuxiense</name>
    <dbReference type="NCBI Taxonomy" id="1755647"/>
    <lineage>
        <taxon>Bacteria</taxon>
        <taxon>Pseudomonadati</taxon>
        <taxon>Pseudomonadota</taxon>
        <taxon>Alphaproteobacteria</taxon>
        <taxon>Hyphomicrobiales</taxon>
        <taxon>Nitrobacteraceae</taxon>
        <taxon>Bradyrhizobium</taxon>
    </lineage>
</organism>
<dbReference type="InterPro" id="IPR024014">
    <property type="entry name" value="DMSO2_SphG"/>
</dbReference>
<dbReference type="InterPro" id="IPR050172">
    <property type="entry name" value="SsuD_RutA_monooxygenase"/>
</dbReference>
<protein>
    <submittedName>
        <fullName evidence="6">Dimethylsulfone monooxygenase</fullName>
    </submittedName>
</protein>
<dbReference type="NCBIfam" id="TIGR04021">
    <property type="entry name" value="LLM_DMSO2_sfnG"/>
    <property type="match status" value="1"/>
</dbReference>
<dbReference type="EMBL" id="VITY01000011">
    <property type="protein sequence ID" value="TWB93188.1"/>
    <property type="molecule type" value="Genomic_DNA"/>
</dbReference>
<evidence type="ECO:0000256" key="1">
    <source>
        <dbReference type="ARBA" id="ARBA00022630"/>
    </source>
</evidence>
<dbReference type="CDD" id="cd01094">
    <property type="entry name" value="Alkanesulfonate_monoxygenase"/>
    <property type="match status" value="1"/>
</dbReference>
<dbReference type="PANTHER" id="PTHR42847:SF4">
    <property type="entry name" value="ALKANESULFONATE MONOOXYGENASE-RELATED"/>
    <property type="match status" value="1"/>
</dbReference>
<dbReference type="GO" id="GO:0008726">
    <property type="term" value="F:alkanesulfonate monooxygenase activity"/>
    <property type="evidence" value="ECO:0007669"/>
    <property type="project" value="TreeGrafter"/>
</dbReference>
<dbReference type="PANTHER" id="PTHR42847">
    <property type="entry name" value="ALKANESULFONATE MONOOXYGENASE"/>
    <property type="match status" value="1"/>
</dbReference>
<dbReference type="RefSeq" id="WP_146990330.1">
    <property type="nucleotide sequence ID" value="NZ_VITY01000011.1"/>
</dbReference>
<dbReference type="OrthoDB" id="9814695at2"/>
<reference evidence="6 7" key="1">
    <citation type="submission" date="2019-06" db="EMBL/GenBank/DDBJ databases">
        <title>Genomic Encyclopedia of Type Strains, Phase IV (KMG-V): Genome sequencing to study the core and pangenomes of soil and plant-associated prokaryotes.</title>
        <authorList>
            <person name="Whitman W."/>
        </authorList>
    </citation>
    <scope>NUCLEOTIDE SEQUENCE [LARGE SCALE GENOMIC DNA]</scope>
    <source>
        <strain evidence="6 7">BR 10355</strain>
    </source>
</reference>
<evidence type="ECO:0000256" key="4">
    <source>
        <dbReference type="ARBA" id="ARBA00023033"/>
    </source>
</evidence>